<evidence type="ECO:0000313" key="11">
    <source>
        <dbReference type="EMBL" id="PRP86177.1"/>
    </source>
</evidence>
<dbReference type="InterPro" id="IPR007676">
    <property type="entry name" value="Ribophorin_I"/>
</dbReference>
<dbReference type="GO" id="GO:0008250">
    <property type="term" value="C:oligosaccharyltransferase complex"/>
    <property type="evidence" value="ECO:0007669"/>
    <property type="project" value="UniProtKB-UniRule"/>
</dbReference>
<name>A0A2P6NQE3_9EUKA</name>
<comment type="caution">
    <text evidence="11">The sequence shown here is derived from an EMBL/GenBank/DDBJ whole genome shotgun (WGS) entry which is preliminary data.</text>
</comment>
<accession>A0A2P6NQE3</accession>
<gene>
    <name evidence="11" type="ORF">PROFUN_05693</name>
</gene>
<dbReference type="Pfam" id="PF04597">
    <property type="entry name" value="Ribophorin_I"/>
    <property type="match status" value="1"/>
</dbReference>
<keyword evidence="5 10" id="KW-0812">Transmembrane</keyword>
<comment type="pathway">
    <text evidence="3 10">Protein modification; protein glycosylation.</text>
</comment>
<keyword evidence="6" id="KW-0732">Signal</keyword>
<evidence type="ECO:0000256" key="7">
    <source>
        <dbReference type="ARBA" id="ARBA00022824"/>
    </source>
</evidence>
<sequence>MLHLCDRSRPRVPDCIILDQPHTTTGMRSTSLLLGLILFSSALIVAAADYDTFTNSKIKRRIEASTATVKHTLAIDYKGNGNKYHLTLLNPSKVAYLNVTTNLGQELKTTYNGEHTTNGLTYGSYLVELPSGDSGKLKVIAIYSHVLRPFPEKIAQNEKQLVIFEDNHYIVSPYETTEQTTTIDLSSDRIESKSEKSPTSANGKRITYGAYNNIKPFSSSPLKVHFENNAPFLTVKKYLRLVEISHWGNIAIEDSFDITHTGAKLKTNFNRAEYQRNQNGAPAHIAKMKEYLPNGAVDVYYRDNIGNISTSNFNENAKPPTLEFQPRTMLFGGWRIQFENGYNLPSDKYLFRDNQDSSRYVLNVPFVAQLEDAVYDEVEIKFILPEGVKKAEISTPFSLDSETIGKHYTYLDTSGRTTITITKRNVVADYNTKPFQVSYHFSRSSLLQEPILLISTWFSFFVFVMVLSRFQFRIGKPVVVVPPPAAKGDQMKTGVAQLGELMRLLYSSTSSLLAYPSTSKQL</sequence>
<proteinExistence type="inferred from homology"/>
<comment type="subcellular location">
    <subcellularLocation>
        <location evidence="2 10">Endoplasmic reticulum membrane</location>
        <topology evidence="2 10">Single-pass type I membrane protein</topology>
    </subcellularLocation>
</comment>
<keyword evidence="9 10" id="KW-0472">Membrane</keyword>
<feature type="transmembrane region" description="Helical" evidence="10">
    <location>
        <begin position="32"/>
        <end position="50"/>
    </location>
</feature>
<keyword evidence="8 10" id="KW-1133">Transmembrane helix</keyword>
<comment type="function">
    <text evidence="1 10">Subunit of the oligosaccharyl transferase (OST) complex that catalyzes the initial transfer of a defined glycan (Glc(3)Man(9)GlcNAc(2) in eukaryotes) from the lipid carrier dolichol-pyrophosphate to an asparagine residue within an Asn-X-Ser/Thr consensus motif in nascent polypeptide chains, the first step in protein N-glycosylation. N-glycosylation occurs cotranslationally and the complex associates with the Sec61 complex at the channel-forming translocon complex that mediates protein translocation across the endoplasmic reticulum (ER). All subunits are required for a maximal enzyme activity.</text>
</comment>
<dbReference type="UniPathway" id="UPA00378"/>
<dbReference type="Proteomes" id="UP000241769">
    <property type="component" value="Unassembled WGS sequence"/>
</dbReference>
<dbReference type="OrthoDB" id="310030at2759"/>
<dbReference type="AlphaFoldDB" id="A0A2P6NQE3"/>
<evidence type="ECO:0000256" key="9">
    <source>
        <dbReference type="ARBA" id="ARBA00023136"/>
    </source>
</evidence>
<protein>
    <recommendedName>
        <fullName evidence="10">Dolichyl-diphosphooligosaccharide--protein glycosyltransferase subunit 1</fullName>
    </recommendedName>
</protein>
<comment type="caution">
    <text evidence="10">Lacks conserved residue(s) required for the propagation of feature annotation.</text>
</comment>
<dbReference type="FunCoup" id="A0A2P6NQE3">
    <property type="interactions" value="910"/>
</dbReference>
<reference evidence="11 12" key="1">
    <citation type="journal article" date="2018" name="Genome Biol. Evol.">
        <title>Multiple Roots of Fruiting Body Formation in Amoebozoa.</title>
        <authorList>
            <person name="Hillmann F."/>
            <person name="Forbes G."/>
            <person name="Novohradska S."/>
            <person name="Ferling I."/>
            <person name="Riege K."/>
            <person name="Groth M."/>
            <person name="Westermann M."/>
            <person name="Marz M."/>
            <person name="Spaller T."/>
            <person name="Winckler T."/>
            <person name="Schaap P."/>
            <person name="Glockner G."/>
        </authorList>
    </citation>
    <scope>NUCLEOTIDE SEQUENCE [LARGE SCALE GENOMIC DNA]</scope>
    <source>
        <strain evidence="11 12">Jena</strain>
    </source>
</reference>
<evidence type="ECO:0000313" key="12">
    <source>
        <dbReference type="Proteomes" id="UP000241769"/>
    </source>
</evidence>
<evidence type="ECO:0000256" key="5">
    <source>
        <dbReference type="ARBA" id="ARBA00022692"/>
    </source>
</evidence>
<evidence type="ECO:0000256" key="2">
    <source>
        <dbReference type="ARBA" id="ARBA00004115"/>
    </source>
</evidence>
<dbReference type="GO" id="GO:0018279">
    <property type="term" value="P:protein N-linked glycosylation via asparagine"/>
    <property type="evidence" value="ECO:0007669"/>
    <property type="project" value="TreeGrafter"/>
</dbReference>
<dbReference type="PANTHER" id="PTHR21049">
    <property type="entry name" value="RIBOPHORIN I"/>
    <property type="match status" value="1"/>
</dbReference>
<evidence type="ECO:0000256" key="1">
    <source>
        <dbReference type="ARBA" id="ARBA00002791"/>
    </source>
</evidence>
<organism evidence="11 12">
    <name type="scientific">Planoprotostelium fungivorum</name>
    <dbReference type="NCBI Taxonomy" id="1890364"/>
    <lineage>
        <taxon>Eukaryota</taxon>
        <taxon>Amoebozoa</taxon>
        <taxon>Evosea</taxon>
        <taxon>Variosea</taxon>
        <taxon>Cavosteliida</taxon>
        <taxon>Cavosteliaceae</taxon>
        <taxon>Planoprotostelium</taxon>
    </lineage>
</organism>
<dbReference type="STRING" id="1890364.A0A2P6NQE3"/>
<keyword evidence="7 10" id="KW-0256">Endoplasmic reticulum</keyword>
<comment type="similarity">
    <text evidence="4 10">Belongs to the OST1 family.</text>
</comment>
<evidence type="ECO:0000256" key="3">
    <source>
        <dbReference type="ARBA" id="ARBA00004922"/>
    </source>
</evidence>
<evidence type="ECO:0000256" key="4">
    <source>
        <dbReference type="ARBA" id="ARBA00008905"/>
    </source>
</evidence>
<dbReference type="PANTHER" id="PTHR21049:SF0">
    <property type="entry name" value="DOLICHYL-DIPHOSPHOOLIGOSACCHARIDE--PROTEIN GLYCOSYLTRANSFERASE SUBUNIT 1"/>
    <property type="match status" value="1"/>
</dbReference>
<dbReference type="InParanoid" id="A0A2P6NQE3"/>
<evidence type="ECO:0000256" key="8">
    <source>
        <dbReference type="ARBA" id="ARBA00022989"/>
    </source>
</evidence>
<evidence type="ECO:0000256" key="10">
    <source>
        <dbReference type="RuleBase" id="RU361143"/>
    </source>
</evidence>
<comment type="subunit">
    <text evidence="10">Component of the oligosaccharyltransferase (OST) complex.</text>
</comment>
<keyword evidence="12" id="KW-1185">Reference proteome</keyword>
<dbReference type="EMBL" id="MDYQ01000034">
    <property type="protein sequence ID" value="PRP86177.1"/>
    <property type="molecule type" value="Genomic_DNA"/>
</dbReference>
<feature type="transmembrane region" description="Helical" evidence="10">
    <location>
        <begin position="450"/>
        <end position="467"/>
    </location>
</feature>
<evidence type="ECO:0000256" key="6">
    <source>
        <dbReference type="ARBA" id="ARBA00022729"/>
    </source>
</evidence>